<proteinExistence type="predicted"/>
<keyword evidence="3" id="KW-1185">Reference proteome</keyword>
<feature type="compositionally biased region" description="Polar residues" evidence="1">
    <location>
        <begin position="150"/>
        <end position="160"/>
    </location>
</feature>
<dbReference type="InterPro" id="IPR028271">
    <property type="entry name" value="RAMAC"/>
</dbReference>
<protein>
    <submittedName>
        <fullName evidence="2">Uncharacterized protein</fullName>
    </submittedName>
</protein>
<dbReference type="EMBL" id="OU963868">
    <property type="protein sequence ID" value="CAH0393173.1"/>
    <property type="molecule type" value="Genomic_DNA"/>
</dbReference>
<feature type="compositionally biased region" description="Basic and acidic residues" evidence="1">
    <location>
        <begin position="206"/>
        <end position="218"/>
    </location>
</feature>
<dbReference type="GO" id="GO:0106005">
    <property type="term" value="P:RNA 5'-cap (guanine-N7)-methylation"/>
    <property type="evidence" value="ECO:0007669"/>
    <property type="project" value="InterPro"/>
</dbReference>
<dbReference type="AlphaFoldDB" id="A0A9P0AJK5"/>
<name>A0A9P0AJK5_BEMTA</name>
<feature type="region of interest" description="Disordered" evidence="1">
    <location>
        <begin position="34"/>
        <end position="160"/>
    </location>
</feature>
<feature type="compositionally biased region" description="Basic and acidic residues" evidence="1">
    <location>
        <begin position="235"/>
        <end position="282"/>
    </location>
</feature>
<dbReference type="Proteomes" id="UP001152759">
    <property type="component" value="Chromosome 7"/>
</dbReference>
<dbReference type="KEGG" id="btab:109032267"/>
<dbReference type="GO" id="GO:0031533">
    <property type="term" value="C:mRNA capping enzyme complex"/>
    <property type="evidence" value="ECO:0007669"/>
    <property type="project" value="InterPro"/>
</dbReference>
<evidence type="ECO:0000313" key="2">
    <source>
        <dbReference type="EMBL" id="CAH0393173.1"/>
    </source>
</evidence>
<reference evidence="2" key="1">
    <citation type="submission" date="2021-12" db="EMBL/GenBank/DDBJ databases">
        <authorList>
            <person name="King R."/>
        </authorList>
    </citation>
    <scope>NUCLEOTIDE SEQUENCE</scope>
</reference>
<organism evidence="2 3">
    <name type="scientific">Bemisia tabaci</name>
    <name type="common">Sweetpotato whitefly</name>
    <name type="synonym">Aleurodes tabaci</name>
    <dbReference type="NCBI Taxonomy" id="7038"/>
    <lineage>
        <taxon>Eukaryota</taxon>
        <taxon>Metazoa</taxon>
        <taxon>Ecdysozoa</taxon>
        <taxon>Arthropoda</taxon>
        <taxon>Hexapoda</taxon>
        <taxon>Insecta</taxon>
        <taxon>Pterygota</taxon>
        <taxon>Neoptera</taxon>
        <taxon>Paraneoptera</taxon>
        <taxon>Hemiptera</taxon>
        <taxon>Sternorrhyncha</taxon>
        <taxon>Aleyrodoidea</taxon>
        <taxon>Aleyrodidae</taxon>
        <taxon>Aleyrodinae</taxon>
        <taxon>Bemisia</taxon>
    </lineage>
</organism>
<feature type="compositionally biased region" description="Basic and acidic residues" evidence="1">
    <location>
        <begin position="90"/>
        <end position="105"/>
    </location>
</feature>
<feature type="compositionally biased region" description="Polar residues" evidence="1">
    <location>
        <begin position="75"/>
        <end position="88"/>
    </location>
</feature>
<feature type="region of interest" description="Disordered" evidence="1">
    <location>
        <begin position="175"/>
        <end position="296"/>
    </location>
</feature>
<gene>
    <name evidence="2" type="ORF">BEMITA_LOCUS11602</name>
</gene>
<evidence type="ECO:0000313" key="3">
    <source>
        <dbReference type="Proteomes" id="UP001152759"/>
    </source>
</evidence>
<dbReference type="GO" id="GO:0003723">
    <property type="term" value="F:RNA binding"/>
    <property type="evidence" value="ECO:0007669"/>
    <property type="project" value="InterPro"/>
</dbReference>
<accession>A0A9P0AJK5</accession>
<evidence type="ECO:0000256" key="1">
    <source>
        <dbReference type="SAM" id="MobiDB-lite"/>
    </source>
</evidence>
<dbReference type="Pfam" id="PF15320">
    <property type="entry name" value="RAM"/>
    <property type="match status" value="1"/>
</dbReference>
<feature type="compositionally biased region" description="Basic residues" evidence="1">
    <location>
        <begin position="283"/>
        <end position="296"/>
    </location>
</feature>
<sequence length="296" mass="34428">MSSLETEVNESIDISDALINEAARLENEYRIIEEVETPGIHPNASFEDGENPEVREANSIQETSSSPVEEPVKTPSLSQSSPSKNPESNFVKKEANSTPEKRKAENSSLKRQPTDDLLDTLRPQPPEAKQLKKSFKIPKLSKKNALAISKPSSSLTEEQSQFLAALERDFSHRYTDQDEDYVKAANSKVPPPIIEDFFCPPRRKFNRPEGSSHYDRNNRNSSPYGHHPRHYQHKYSRDYSNSRDYPSRRDYPSNRDHRNREYPDRDNPNYRENSGSREDHNSRYQHQRHQQRFQPY</sequence>
<feature type="compositionally biased region" description="Polar residues" evidence="1">
    <location>
        <begin position="58"/>
        <end position="67"/>
    </location>
</feature>
<feature type="compositionally biased region" description="Basic residues" evidence="1">
    <location>
        <begin position="131"/>
        <end position="142"/>
    </location>
</feature>